<accession>A0A843U3X0</accession>
<keyword evidence="1" id="KW-0472">Membrane</keyword>
<keyword evidence="1" id="KW-1133">Transmembrane helix</keyword>
<evidence type="ECO:0008006" key="4">
    <source>
        <dbReference type="Google" id="ProtNLM"/>
    </source>
</evidence>
<gene>
    <name evidence="2" type="ORF">Taro_010654</name>
</gene>
<evidence type="ECO:0000313" key="2">
    <source>
        <dbReference type="EMBL" id="MQL78221.1"/>
    </source>
</evidence>
<evidence type="ECO:0000313" key="3">
    <source>
        <dbReference type="Proteomes" id="UP000652761"/>
    </source>
</evidence>
<dbReference type="EMBL" id="NMUH01000388">
    <property type="protein sequence ID" value="MQL78221.1"/>
    <property type="molecule type" value="Genomic_DNA"/>
</dbReference>
<organism evidence="2 3">
    <name type="scientific">Colocasia esculenta</name>
    <name type="common">Wild taro</name>
    <name type="synonym">Arum esculentum</name>
    <dbReference type="NCBI Taxonomy" id="4460"/>
    <lineage>
        <taxon>Eukaryota</taxon>
        <taxon>Viridiplantae</taxon>
        <taxon>Streptophyta</taxon>
        <taxon>Embryophyta</taxon>
        <taxon>Tracheophyta</taxon>
        <taxon>Spermatophyta</taxon>
        <taxon>Magnoliopsida</taxon>
        <taxon>Liliopsida</taxon>
        <taxon>Araceae</taxon>
        <taxon>Aroideae</taxon>
        <taxon>Colocasieae</taxon>
        <taxon>Colocasia</taxon>
    </lineage>
</organism>
<dbReference type="AlphaFoldDB" id="A0A843U3X0"/>
<reference evidence="2" key="1">
    <citation type="submission" date="2017-07" db="EMBL/GenBank/DDBJ databases">
        <title>Taro Niue Genome Assembly and Annotation.</title>
        <authorList>
            <person name="Atibalentja N."/>
            <person name="Keating K."/>
            <person name="Fields C.J."/>
        </authorList>
    </citation>
    <scope>NUCLEOTIDE SEQUENCE</scope>
    <source>
        <strain evidence="2">Niue_2</strain>
        <tissue evidence="2">Leaf</tissue>
    </source>
</reference>
<evidence type="ECO:0000256" key="1">
    <source>
        <dbReference type="SAM" id="Phobius"/>
    </source>
</evidence>
<dbReference type="OrthoDB" id="760831at2759"/>
<name>A0A843U3X0_COLES</name>
<feature type="transmembrane region" description="Helical" evidence="1">
    <location>
        <begin position="40"/>
        <end position="60"/>
    </location>
</feature>
<sequence>MKVEREYFRAYARAKRCNELCGCGEQERRRAKEMAKVGDLAYKAFTAGLGAATLYLSFTFGVNVYRGLSWHTAQS</sequence>
<keyword evidence="1" id="KW-0812">Transmembrane</keyword>
<comment type="caution">
    <text evidence="2">The sequence shown here is derived from an EMBL/GenBank/DDBJ whole genome shotgun (WGS) entry which is preliminary data.</text>
</comment>
<feature type="non-terminal residue" evidence="2">
    <location>
        <position position="75"/>
    </location>
</feature>
<dbReference type="Proteomes" id="UP000652761">
    <property type="component" value="Unassembled WGS sequence"/>
</dbReference>
<dbReference type="PANTHER" id="PTHR38525">
    <property type="entry name" value="OS03G0824500 PROTEIN"/>
    <property type="match status" value="1"/>
</dbReference>
<dbReference type="PANTHER" id="PTHR38525:SF1">
    <property type="entry name" value="OS03G0824500 PROTEIN"/>
    <property type="match status" value="1"/>
</dbReference>
<protein>
    <recommendedName>
        <fullName evidence="4">Transmembrane protein</fullName>
    </recommendedName>
</protein>
<keyword evidence="3" id="KW-1185">Reference proteome</keyword>
<proteinExistence type="predicted"/>